<comment type="caution">
    <text evidence="1">The sequence shown here is derived from an EMBL/GenBank/DDBJ whole genome shotgun (WGS) entry which is preliminary data.</text>
</comment>
<reference evidence="1" key="3">
    <citation type="submission" date="2023-05" db="EMBL/GenBank/DDBJ databases">
        <authorList>
            <person name="Smith C.H."/>
        </authorList>
    </citation>
    <scope>NUCLEOTIDE SEQUENCE</scope>
    <source>
        <strain evidence="1">CHS0354</strain>
        <tissue evidence="1">Mantle</tissue>
    </source>
</reference>
<dbReference type="EMBL" id="JAEAOA010001313">
    <property type="protein sequence ID" value="KAK3584677.1"/>
    <property type="molecule type" value="Genomic_DNA"/>
</dbReference>
<evidence type="ECO:0000313" key="1">
    <source>
        <dbReference type="EMBL" id="KAK3584677.1"/>
    </source>
</evidence>
<accession>A0AAE0S3E1</accession>
<reference evidence="1" key="1">
    <citation type="journal article" date="2021" name="Genome Biol. Evol.">
        <title>A High-Quality Reference Genome for a Parasitic Bivalve with Doubly Uniparental Inheritance (Bivalvia: Unionida).</title>
        <authorList>
            <person name="Smith C.H."/>
        </authorList>
    </citation>
    <scope>NUCLEOTIDE SEQUENCE</scope>
    <source>
        <strain evidence="1">CHS0354</strain>
    </source>
</reference>
<keyword evidence="2" id="KW-1185">Reference proteome</keyword>
<proteinExistence type="predicted"/>
<organism evidence="1 2">
    <name type="scientific">Potamilus streckersoni</name>
    <dbReference type="NCBI Taxonomy" id="2493646"/>
    <lineage>
        <taxon>Eukaryota</taxon>
        <taxon>Metazoa</taxon>
        <taxon>Spiralia</taxon>
        <taxon>Lophotrochozoa</taxon>
        <taxon>Mollusca</taxon>
        <taxon>Bivalvia</taxon>
        <taxon>Autobranchia</taxon>
        <taxon>Heteroconchia</taxon>
        <taxon>Palaeoheterodonta</taxon>
        <taxon>Unionida</taxon>
        <taxon>Unionoidea</taxon>
        <taxon>Unionidae</taxon>
        <taxon>Ambleminae</taxon>
        <taxon>Lampsilini</taxon>
        <taxon>Potamilus</taxon>
    </lineage>
</organism>
<dbReference type="AlphaFoldDB" id="A0AAE0S3E1"/>
<evidence type="ECO:0000313" key="2">
    <source>
        <dbReference type="Proteomes" id="UP001195483"/>
    </source>
</evidence>
<sequence length="278" mass="30677">MNIMNKSVTPHDYKLRSRPAPELLTPLHFTPPGFTKSKTAANAPPFAIDRLFLPTTSILLHGISSTYTSPVTIYPPLPTLPMIQTSSARTTQKPASDPILQPLPDDVLIDLTQYTPTPEPVFDHSIDSSLLPPTPSSQLHLTLNILLEVLVFLGTTDSHTQLMRFESIFHHDDVILDLSILQTQQGSSESIMDYLSRLFQIATNKQIPDQVLLAVALKGLKPSVKRIVMNKNPANMAELRQAAVLAEKSITTTDTTDLSTLNTILKEVKQLKDEVVAN</sequence>
<dbReference type="Proteomes" id="UP001195483">
    <property type="component" value="Unassembled WGS sequence"/>
</dbReference>
<reference evidence="1" key="2">
    <citation type="journal article" date="2021" name="Genome Biol. Evol.">
        <title>Developing a high-quality reference genome for a parasitic bivalve with doubly uniparental inheritance (Bivalvia: Unionida).</title>
        <authorList>
            <person name="Smith C.H."/>
        </authorList>
    </citation>
    <scope>NUCLEOTIDE SEQUENCE</scope>
    <source>
        <strain evidence="1">CHS0354</strain>
        <tissue evidence="1">Mantle</tissue>
    </source>
</reference>
<name>A0AAE0S3E1_9BIVA</name>
<protein>
    <submittedName>
        <fullName evidence="1">Uncharacterized protein</fullName>
    </submittedName>
</protein>
<gene>
    <name evidence="1" type="ORF">CHS0354_021345</name>
</gene>